<dbReference type="SUPFAM" id="SSF51197">
    <property type="entry name" value="Clavaminate synthase-like"/>
    <property type="match status" value="1"/>
</dbReference>
<feature type="domain" description="Rad60/SUMO-like" evidence="3">
    <location>
        <begin position="144"/>
        <end position="210"/>
    </location>
</feature>
<dbReference type="InterPro" id="IPR044861">
    <property type="entry name" value="IPNS-like_FE2OG_OXY"/>
</dbReference>
<dbReference type="PANTHER" id="PTHR10562">
    <property type="entry name" value="SMALL UBIQUITIN-RELATED MODIFIER"/>
    <property type="match status" value="1"/>
</dbReference>
<reference evidence="4" key="1">
    <citation type="submission" date="2021-01" db="EMBL/GenBank/DDBJ databases">
        <authorList>
            <person name="Corre E."/>
            <person name="Pelletier E."/>
            <person name="Niang G."/>
            <person name="Scheremetjew M."/>
            <person name="Finn R."/>
            <person name="Kale V."/>
            <person name="Holt S."/>
            <person name="Cochrane G."/>
            <person name="Meng A."/>
            <person name="Brown T."/>
            <person name="Cohen L."/>
        </authorList>
    </citation>
    <scope>NUCLEOTIDE SEQUENCE</scope>
    <source>
        <strain evidence="4">CCMP1381</strain>
    </source>
</reference>
<gene>
    <name evidence="4" type="ORF">DSPE1174_LOCUS7512</name>
</gene>
<sequence length="218" mass="23999">MPFLEVLDQRQAKWVRPPPGACVVMVGQTLEAATAGVFLATRHRVVIAQKRGDENARGGNRISLAFQIRGRGDAVLEVESVPVGIRRRGRVAEGIRCVADLMRLFEATHRSVSGHGLSSSEEGPPVKRARAVSPPKIDADARLTIRVQDDTGDEQIFRMRNNCRMEKLMSTYALKVGVNVASFRFYIDGERVNPLATPLELELADGGSIQCFMKQQGD</sequence>
<evidence type="ECO:0008006" key="5">
    <source>
        <dbReference type="Google" id="ProtNLM"/>
    </source>
</evidence>
<name>A0A7S2FIU6_9STRA</name>
<feature type="region of interest" description="Disordered" evidence="1">
    <location>
        <begin position="113"/>
        <end position="133"/>
    </location>
</feature>
<proteinExistence type="predicted"/>
<dbReference type="Gene3D" id="3.10.20.90">
    <property type="entry name" value="Phosphatidylinositol 3-kinase Catalytic Subunit, Chain A, domain 1"/>
    <property type="match status" value="1"/>
</dbReference>
<accession>A0A7S2FIU6</accession>
<dbReference type="Pfam" id="PF11976">
    <property type="entry name" value="Rad60-SLD"/>
    <property type="match status" value="1"/>
</dbReference>
<dbReference type="InterPro" id="IPR029071">
    <property type="entry name" value="Ubiquitin-like_domsf"/>
</dbReference>
<dbReference type="InterPro" id="IPR027443">
    <property type="entry name" value="IPNS-like_sf"/>
</dbReference>
<evidence type="ECO:0000256" key="1">
    <source>
        <dbReference type="SAM" id="MobiDB-lite"/>
    </source>
</evidence>
<organism evidence="4">
    <name type="scientific">Octactis speculum</name>
    <dbReference type="NCBI Taxonomy" id="3111310"/>
    <lineage>
        <taxon>Eukaryota</taxon>
        <taxon>Sar</taxon>
        <taxon>Stramenopiles</taxon>
        <taxon>Ochrophyta</taxon>
        <taxon>Dictyochophyceae</taxon>
        <taxon>Dictyochales</taxon>
        <taxon>Dictyochaceae</taxon>
        <taxon>Octactis</taxon>
    </lineage>
</organism>
<dbReference type="InterPro" id="IPR022617">
    <property type="entry name" value="Rad60/SUMO-like_dom"/>
</dbReference>
<evidence type="ECO:0000259" key="2">
    <source>
        <dbReference type="Pfam" id="PF03171"/>
    </source>
</evidence>
<dbReference type="CDD" id="cd01763">
    <property type="entry name" value="Ubl_SUMO_like"/>
    <property type="match status" value="1"/>
</dbReference>
<feature type="domain" description="Isopenicillin N synthase-like Fe(2+) 2OG dioxygenase" evidence="2">
    <location>
        <begin position="5"/>
        <end position="69"/>
    </location>
</feature>
<evidence type="ECO:0000259" key="3">
    <source>
        <dbReference type="Pfam" id="PF11976"/>
    </source>
</evidence>
<protein>
    <recommendedName>
        <fullName evidence="5">Rad60/SUMO-like domain-containing protein</fullName>
    </recommendedName>
</protein>
<dbReference type="SUPFAM" id="SSF54236">
    <property type="entry name" value="Ubiquitin-like"/>
    <property type="match status" value="1"/>
</dbReference>
<dbReference type="EMBL" id="HBGS01014207">
    <property type="protein sequence ID" value="CAD9395600.1"/>
    <property type="molecule type" value="Transcribed_RNA"/>
</dbReference>
<dbReference type="Pfam" id="PF03171">
    <property type="entry name" value="2OG-FeII_Oxy"/>
    <property type="match status" value="1"/>
</dbReference>
<evidence type="ECO:0000313" key="4">
    <source>
        <dbReference type="EMBL" id="CAD9395600.1"/>
    </source>
</evidence>
<dbReference type="Gene3D" id="2.60.120.330">
    <property type="entry name" value="B-lactam Antibiotic, Isopenicillin N Synthase, Chain"/>
    <property type="match status" value="1"/>
</dbReference>
<dbReference type="AlphaFoldDB" id="A0A7S2FIU6"/>